<evidence type="ECO:0000313" key="5">
    <source>
        <dbReference type="Proteomes" id="UP001200537"/>
    </source>
</evidence>
<dbReference type="Gene3D" id="3.40.50.1820">
    <property type="entry name" value="alpha/beta hydrolase"/>
    <property type="match status" value="1"/>
</dbReference>
<sequence length="321" mass="36523">MVNKLDVPHLWSQETERAVAKQEELAKGVYSTDQSFEEMRIAYNKERAYWNQDPPEMVEVRDDTVPTDKGEVRIRQYRPVEAKTLPCVMFFHGGGWVLGNLDTHDRMAKLIARETGAAVVATDYSLSPEAKYPQPIEEAVQVFHYLQDNHEEWGIDPRDFSFTGDSGGAHISLATFLALRGEGINLSDIRALLLFYGWFGLSDSMSSRLLGGWWDGLTQDDFDFYKSLALKDMSETKQPYVDLFRNDLTKHMPPVYLAAAELDPLLDDSRLLSKILEANKIPVQLDVFAGTIHAFLHHSRMLKAANEAIENAGRFYQKFAR</sequence>
<dbReference type="Proteomes" id="UP001200537">
    <property type="component" value="Unassembled WGS sequence"/>
</dbReference>
<proteinExistence type="inferred from homology"/>
<dbReference type="PROSITE" id="PS01173">
    <property type="entry name" value="LIPASE_GDXG_HIS"/>
    <property type="match status" value="1"/>
</dbReference>
<organism evidence="4 5">
    <name type="scientific">Varibaculum cambriense</name>
    <dbReference type="NCBI Taxonomy" id="184870"/>
    <lineage>
        <taxon>Bacteria</taxon>
        <taxon>Bacillati</taxon>
        <taxon>Actinomycetota</taxon>
        <taxon>Actinomycetes</taxon>
        <taxon>Actinomycetales</taxon>
        <taxon>Actinomycetaceae</taxon>
        <taxon>Varibaculum</taxon>
    </lineage>
</organism>
<feature type="domain" description="Alpha/beta hydrolase fold-3" evidence="3">
    <location>
        <begin position="88"/>
        <end position="296"/>
    </location>
</feature>
<reference evidence="4" key="1">
    <citation type="submission" date="2022-01" db="EMBL/GenBank/DDBJ databases">
        <title>Collection of gut derived symbiotic bacterial strains cultured from healthy donors.</title>
        <authorList>
            <person name="Lin H."/>
            <person name="Kohout C."/>
            <person name="Waligurski E."/>
            <person name="Pamer E.G."/>
        </authorList>
    </citation>
    <scope>NUCLEOTIDE SEQUENCE</scope>
    <source>
        <strain evidence="4">DFI.7.46</strain>
    </source>
</reference>
<dbReference type="SUPFAM" id="SSF53474">
    <property type="entry name" value="alpha/beta-Hydrolases"/>
    <property type="match status" value="1"/>
</dbReference>
<dbReference type="InterPro" id="IPR002168">
    <property type="entry name" value="Lipase_GDXG_HIS_AS"/>
</dbReference>
<evidence type="ECO:0000313" key="4">
    <source>
        <dbReference type="EMBL" id="MCG4617171.1"/>
    </source>
</evidence>
<dbReference type="NCBIfam" id="NF007547">
    <property type="entry name" value="PRK10162.1"/>
    <property type="match status" value="1"/>
</dbReference>
<evidence type="ECO:0000256" key="1">
    <source>
        <dbReference type="ARBA" id="ARBA00010515"/>
    </source>
</evidence>
<accession>A0AAJ1BAQ0</accession>
<dbReference type="PANTHER" id="PTHR48081:SF8">
    <property type="entry name" value="ALPHA_BETA HYDROLASE FOLD-3 DOMAIN-CONTAINING PROTEIN-RELATED"/>
    <property type="match status" value="1"/>
</dbReference>
<protein>
    <submittedName>
        <fullName evidence="4">Acetyl esterase</fullName>
        <ecNumber evidence="4">3.1.1.6</ecNumber>
    </submittedName>
</protein>
<comment type="caution">
    <text evidence="4">The sequence shown here is derived from an EMBL/GenBank/DDBJ whole genome shotgun (WGS) entry which is preliminary data.</text>
</comment>
<dbReference type="EMBL" id="JAKNHJ010000002">
    <property type="protein sequence ID" value="MCG4617171.1"/>
    <property type="molecule type" value="Genomic_DNA"/>
</dbReference>
<evidence type="ECO:0000259" key="3">
    <source>
        <dbReference type="Pfam" id="PF07859"/>
    </source>
</evidence>
<dbReference type="EC" id="3.1.1.6" evidence="4"/>
<dbReference type="PANTHER" id="PTHR48081">
    <property type="entry name" value="AB HYDROLASE SUPERFAMILY PROTEIN C4A8.06C"/>
    <property type="match status" value="1"/>
</dbReference>
<keyword evidence="2 4" id="KW-0378">Hydrolase</keyword>
<name>A0AAJ1BAQ0_9ACTO</name>
<dbReference type="InterPro" id="IPR029058">
    <property type="entry name" value="AB_hydrolase_fold"/>
</dbReference>
<gene>
    <name evidence="4" type="primary">aes</name>
    <name evidence="4" type="ORF">L0M99_01490</name>
</gene>
<dbReference type="RefSeq" id="WP_024059416.1">
    <property type="nucleotide sequence ID" value="NZ_JAGZVZ010000004.1"/>
</dbReference>
<dbReference type="AlphaFoldDB" id="A0AAJ1BAQ0"/>
<dbReference type="Pfam" id="PF07859">
    <property type="entry name" value="Abhydrolase_3"/>
    <property type="match status" value="1"/>
</dbReference>
<comment type="similarity">
    <text evidence="1">Belongs to the 'GDXG' lipolytic enzyme family.</text>
</comment>
<dbReference type="GO" id="GO:0008126">
    <property type="term" value="F:acetylesterase activity"/>
    <property type="evidence" value="ECO:0007669"/>
    <property type="project" value="UniProtKB-EC"/>
</dbReference>
<dbReference type="InterPro" id="IPR013094">
    <property type="entry name" value="AB_hydrolase_3"/>
</dbReference>
<dbReference type="InterPro" id="IPR050300">
    <property type="entry name" value="GDXG_lipolytic_enzyme"/>
</dbReference>
<evidence type="ECO:0000256" key="2">
    <source>
        <dbReference type="ARBA" id="ARBA00022801"/>
    </source>
</evidence>